<feature type="non-terminal residue" evidence="1">
    <location>
        <position position="162"/>
    </location>
</feature>
<evidence type="ECO:0000313" key="1">
    <source>
        <dbReference type="EMBL" id="KND31543.1"/>
    </source>
</evidence>
<name>A0A0L0K158_9ACTN</name>
<accession>A0A0L0K158</accession>
<reference evidence="2" key="1">
    <citation type="submission" date="2014-07" db="EMBL/GenBank/DDBJ databases">
        <title>Genome sequencing of plant-pathogenic Streptomyces species.</title>
        <authorList>
            <person name="Harrison J."/>
            <person name="Sapp M."/>
            <person name="Thwaites R."/>
            <person name="Studholme D.J."/>
        </authorList>
    </citation>
    <scope>NUCLEOTIDE SEQUENCE [LARGE SCALE GENOMIC DNA]</scope>
    <source>
        <strain evidence="2">NCPPB 4445</strain>
    </source>
</reference>
<dbReference type="Proteomes" id="UP000037151">
    <property type="component" value="Unassembled WGS sequence"/>
</dbReference>
<organism evidence="1 2">
    <name type="scientific">Streptomyces acidiscabies</name>
    <dbReference type="NCBI Taxonomy" id="42234"/>
    <lineage>
        <taxon>Bacteria</taxon>
        <taxon>Bacillati</taxon>
        <taxon>Actinomycetota</taxon>
        <taxon>Actinomycetes</taxon>
        <taxon>Kitasatosporales</taxon>
        <taxon>Streptomycetaceae</taxon>
        <taxon>Streptomyces</taxon>
    </lineage>
</organism>
<evidence type="ECO:0000313" key="2">
    <source>
        <dbReference type="Proteomes" id="UP000037151"/>
    </source>
</evidence>
<comment type="caution">
    <text evidence="1">The sequence shown here is derived from an EMBL/GenBank/DDBJ whole genome shotgun (WGS) entry which is preliminary data.</text>
</comment>
<gene>
    <name evidence="1" type="ORF">IQ63_26435</name>
</gene>
<dbReference type="RefSeq" id="WP_199832029.1">
    <property type="nucleotide sequence ID" value="NZ_KQ257825.1"/>
</dbReference>
<dbReference type="AlphaFoldDB" id="A0A0L0K158"/>
<proteinExistence type="predicted"/>
<dbReference type="EMBL" id="JPPY01000148">
    <property type="protein sequence ID" value="KND31543.1"/>
    <property type="molecule type" value="Genomic_DNA"/>
</dbReference>
<sequence length="162" mass="18107">MRPHEHTAESQSDITRVLITHFHTPLPDGHHIRGVLPTPTDAIRIVTGPRHAYAPKHLAVWEMPLIDPEGLEGLTPWRAWDALRSLHTPGAAVPPSTGETLSMPLTQVDPWNLTPAPPARDDRAYVALYALTHPSTDTPRPNPRLRGFLLTSPDRLRLYVDR</sequence>
<protein>
    <submittedName>
        <fullName evidence="1">Uncharacterized protein</fullName>
    </submittedName>
</protein>